<keyword evidence="2" id="KW-1185">Reference proteome</keyword>
<organism evidence="1 2">
    <name type="scientific">Paenactinomyces guangxiensis</name>
    <dbReference type="NCBI Taxonomy" id="1490290"/>
    <lineage>
        <taxon>Bacteria</taxon>
        <taxon>Bacillati</taxon>
        <taxon>Bacillota</taxon>
        <taxon>Bacilli</taxon>
        <taxon>Bacillales</taxon>
        <taxon>Thermoactinomycetaceae</taxon>
        <taxon>Paenactinomyces</taxon>
    </lineage>
</organism>
<evidence type="ECO:0000313" key="1">
    <source>
        <dbReference type="EMBL" id="MBA4495048.1"/>
    </source>
</evidence>
<proteinExistence type="predicted"/>
<sequence length="241" mass="27523">MNIKMIITLLFGAIVFGVLTTGSLFASQDFKEEKAKVLKDEKLANSIVQLIATNKQDSKEINVNITFSNDNPSLNELEQYRNEMPNQFNMLAKKGHDKIPVTISMKEALSAQEFENFVTENGLEVEKFEIRVIDEHGIRATLGGRPEGGDIYPEQRIKEFLGGSKTIKGVYLFKGKMPVKQELFDKLHNDNRVFVVDVSEKVLEEKIKNSPEYKQLGNDKHLDINLPNNFYWKLEDLKIAK</sequence>
<dbReference type="Proteomes" id="UP000535491">
    <property type="component" value="Unassembled WGS sequence"/>
</dbReference>
<name>A0A7W2A9N1_9BACL</name>
<comment type="caution">
    <text evidence="1">The sequence shown here is derived from an EMBL/GenBank/DDBJ whole genome shotgun (WGS) entry which is preliminary data.</text>
</comment>
<accession>A0A7W2A9N1</accession>
<reference evidence="1 2" key="1">
    <citation type="submission" date="2020-07" db="EMBL/GenBank/DDBJ databases">
        <authorList>
            <person name="Feng H."/>
        </authorList>
    </citation>
    <scope>NUCLEOTIDE SEQUENCE [LARGE SCALE GENOMIC DNA]</scope>
    <source>
        <strain evidence="2">s-10</strain>
    </source>
</reference>
<dbReference type="EMBL" id="JACEIQ010000012">
    <property type="protein sequence ID" value="MBA4495048.1"/>
    <property type="molecule type" value="Genomic_DNA"/>
</dbReference>
<dbReference type="RefSeq" id="WP_181752295.1">
    <property type="nucleotide sequence ID" value="NZ_JACEIQ010000012.1"/>
</dbReference>
<gene>
    <name evidence="1" type="ORF">H1191_12085</name>
</gene>
<protein>
    <submittedName>
        <fullName evidence="1">Uncharacterized protein</fullName>
    </submittedName>
</protein>
<evidence type="ECO:0000313" key="2">
    <source>
        <dbReference type="Proteomes" id="UP000535491"/>
    </source>
</evidence>
<dbReference type="AlphaFoldDB" id="A0A7W2A9N1"/>